<evidence type="ECO:0000256" key="1">
    <source>
        <dbReference type="SAM" id="MobiDB-lite"/>
    </source>
</evidence>
<feature type="compositionally biased region" description="Polar residues" evidence="1">
    <location>
        <begin position="549"/>
        <end position="571"/>
    </location>
</feature>
<feature type="region of interest" description="Disordered" evidence="1">
    <location>
        <begin position="319"/>
        <end position="351"/>
    </location>
</feature>
<dbReference type="AlphaFoldDB" id="A0A5N6JXS8"/>
<name>A0A5N6JXS8_MONLA</name>
<feature type="compositionally biased region" description="Polar residues" evidence="1">
    <location>
        <begin position="208"/>
        <end position="247"/>
    </location>
</feature>
<dbReference type="InterPro" id="IPR004354">
    <property type="entry name" value="Meiotic_Rec114"/>
</dbReference>
<comment type="caution">
    <text evidence="2">The sequence shown here is derived from an EMBL/GenBank/DDBJ whole genome shotgun (WGS) entry which is preliminary data.</text>
</comment>
<gene>
    <name evidence="2" type="ORF">EYC80_009431</name>
</gene>
<sequence>MSQFFSHESHLNFQQPQRNPNTIVPLVKFSYSLTHQGSATGSKWTHYSRNDLELVIQEVRVGSPRFQNESQSHLVMKVVAGAEYLEEQDLEVIAGISKNFIPSPGIEVPVRVVVKPPLLALRYPKPHNVCRLQFRFRDSSGFGQIISILTSLGLAITENVSSGSFLQFRPPKVDSTSSGISMISSTPTTSYLAPSQNTEFKVPMHPDSASSTIQNSSSPYGSQFNNHPLSRQQSTVSISSYMPQSKPTAEPFKRAQSLYVSQLEREPQVIQTSNFVAPSPNSIPLSYDTYENRALLQRSEDSQRRFSALPLYEPQAGDRLSSSSILSSSVNSTSNHKGHEYGTVPDSSGSLEIRPLSRPTDYSTFSALGRRPISLPTEHDICSGLSIPPKRHLPFSTAKVSLNLAPITPEDANPTVQIANKRKRPVGDTSDKKTAPDVSTSIESQVKRHVASRKIITHLPETTHSLSRTLPSKSLTGDGLDISVQAKKSSSLMTKSCTMSDAPVVQSKLQSKGVPAKQLNVSTLSDSPETLKMVDSSTQTQVISGQDHTAYSTPTKSASALQPSSKTSTAFETPPVLQEGLDLFSSRYSSRSKISLPPNYSDVSDDMRLEMLNDFIIANLENEDFLKLAEDMDASWRRLGLNGR</sequence>
<dbReference type="OrthoDB" id="5360255at2759"/>
<feature type="region of interest" description="Disordered" evidence="1">
    <location>
        <begin position="549"/>
        <end position="573"/>
    </location>
</feature>
<dbReference type="Pfam" id="PF03525">
    <property type="entry name" value="Meiotic_rec114"/>
    <property type="match status" value="1"/>
</dbReference>
<protein>
    <submittedName>
        <fullName evidence="2">Uncharacterized protein</fullName>
    </submittedName>
</protein>
<feature type="compositionally biased region" description="Low complexity" evidence="1">
    <location>
        <begin position="321"/>
        <end position="334"/>
    </location>
</feature>
<feature type="region of interest" description="Disordered" evidence="1">
    <location>
        <begin position="421"/>
        <end position="445"/>
    </location>
</feature>
<proteinExistence type="predicted"/>
<dbReference type="EMBL" id="VIGI01000011">
    <property type="protein sequence ID" value="KAB8293959.1"/>
    <property type="molecule type" value="Genomic_DNA"/>
</dbReference>
<reference evidence="2 3" key="1">
    <citation type="submission" date="2019-06" db="EMBL/GenBank/DDBJ databases">
        <title>Genome Sequence of the Brown Rot Fungal Pathogen Monilinia laxa.</title>
        <authorList>
            <person name="De Miccolis Angelini R.M."/>
            <person name="Landi L."/>
            <person name="Abate D."/>
            <person name="Pollastro S."/>
            <person name="Romanazzi G."/>
            <person name="Faretra F."/>
        </authorList>
    </citation>
    <scope>NUCLEOTIDE SEQUENCE [LARGE SCALE GENOMIC DNA]</scope>
    <source>
        <strain evidence="2 3">Mlax316</strain>
    </source>
</reference>
<accession>A0A5N6JXS8</accession>
<feature type="region of interest" description="Disordered" evidence="1">
    <location>
        <begin position="205"/>
        <end position="252"/>
    </location>
</feature>
<keyword evidence="3" id="KW-1185">Reference proteome</keyword>
<dbReference type="Proteomes" id="UP000326757">
    <property type="component" value="Unassembled WGS sequence"/>
</dbReference>
<feature type="compositionally biased region" description="Basic and acidic residues" evidence="1">
    <location>
        <begin position="425"/>
        <end position="435"/>
    </location>
</feature>
<organism evidence="2 3">
    <name type="scientific">Monilinia laxa</name>
    <name type="common">Brown rot fungus</name>
    <name type="synonym">Sclerotinia laxa</name>
    <dbReference type="NCBI Taxonomy" id="61186"/>
    <lineage>
        <taxon>Eukaryota</taxon>
        <taxon>Fungi</taxon>
        <taxon>Dikarya</taxon>
        <taxon>Ascomycota</taxon>
        <taxon>Pezizomycotina</taxon>
        <taxon>Leotiomycetes</taxon>
        <taxon>Helotiales</taxon>
        <taxon>Sclerotiniaceae</taxon>
        <taxon>Monilinia</taxon>
    </lineage>
</organism>
<dbReference type="GO" id="GO:0007131">
    <property type="term" value="P:reciprocal meiotic recombination"/>
    <property type="evidence" value="ECO:0007669"/>
    <property type="project" value="InterPro"/>
</dbReference>
<evidence type="ECO:0000313" key="3">
    <source>
        <dbReference type="Proteomes" id="UP000326757"/>
    </source>
</evidence>
<evidence type="ECO:0000313" key="2">
    <source>
        <dbReference type="EMBL" id="KAB8293959.1"/>
    </source>
</evidence>